<gene>
    <name evidence="4" type="primary">yehU_7</name>
    <name evidence="6" type="ORF">DW782_14765</name>
    <name evidence="4" type="ORF">ERS852380_03538</name>
    <name evidence="5" type="ORF">GKD70_14365</name>
</gene>
<accession>A0A174JDH2</accession>
<dbReference type="GO" id="GO:0016020">
    <property type="term" value="C:membrane"/>
    <property type="evidence" value="ECO:0007669"/>
    <property type="project" value="InterPro"/>
</dbReference>
<dbReference type="AlphaFoldDB" id="A0A174JDH2"/>
<evidence type="ECO:0000313" key="8">
    <source>
        <dbReference type="Proteomes" id="UP000284660"/>
    </source>
</evidence>
<keyword evidence="4" id="KW-0418">Kinase</keyword>
<dbReference type="PANTHER" id="PTHR34220:SF7">
    <property type="entry name" value="SENSOR HISTIDINE KINASE YPDA"/>
    <property type="match status" value="1"/>
</dbReference>
<dbReference type="EC" id="2.7.13.3" evidence="4"/>
<sequence length="368" mass="43363">MKIRHYLLQKPSILIWVSVLSGFFVTSEEIMDCIELSRIRGIDPEIDSILLLIFQCLFFILFTRILLQINVCWQPEKKGHLKQFAYSSLVSVLFSLIVWLGVSPVIRSTNQNIREKYERNEPKENHRFHGKKLFYLFHEPEEAWYNNLFTLFVGIYTFSRIYILAARKEEVERNYEKLKNESLQSQIDALYNQINPHFFFNALNSLHALIVEGQNQKSLAYLSNLSNVFRYILQSEKKELVALKDELSFLETYRFMLSVKYEEKLTFDIQINPAYMSCQLPVLSLLPLIENVIKHNEISARNPMRLSIYSTHEPSLVILNRKQPKLDEVEKVGIGLKNLDNRFALLVKKRIRIEDTDEFFRVSLPLKS</sequence>
<evidence type="ECO:0000256" key="2">
    <source>
        <dbReference type="SAM" id="Phobius"/>
    </source>
</evidence>
<reference evidence="4 7" key="1">
    <citation type="submission" date="2015-09" db="EMBL/GenBank/DDBJ databases">
        <authorList>
            <consortium name="Pathogen Informatics"/>
        </authorList>
    </citation>
    <scope>NUCLEOTIDE SEQUENCE [LARGE SCALE GENOMIC DNA]</scope>
    <source>
        <strain evidence="4 7">2789STDY5608822</strain>
    </source>
</reference>
<protein>
    <submittedName>
        <fullName evidence="4 5">Histidine kinase</fullName>
        <ecNumber evidence="4">2.7.13.3</ecNumber>
    </submittedName>
</protein>
<evidence type="ECO:0000313" key="7">
    <source>
        <dbReference type="Proteomes" id="UP000095455"/>
    </source>
</evidence>
<reference evidence="6 8" key="2">
    <citation type="submission" date="2018-08" db="EMBL/GenBank/DDBJ databases">
        <title>A genome reference for cultivated species of the human gut microbiota.</title>
        <authorList>
            <person name="Zou Y."/>
            <person name="Xue W."/>
            <person name="Luo G."/>
        </authorList>
    </citation>
    <scope>NUCLEOTIDE SEQUENCE [LARGE SCALE GENOMIC DNA]</scope>
    <source>
        <strain evidence="6 8">AM30-4</strain>
    </source>
</reference>
<keyword evidence="2" id="KW-0812">Transmembrane</keyword>
<organism evidence="4 7">
    <name type="scientific">Parabacteroides distasonis</name>
    <dbReference type="NCBI Taxonomy" id="823"/>
    <lineage>
        <taxon>Bacteria</taxon>
        <taxon>Pseudomonadati</taxon>
        <taxon>Bacteroidota</taxon>
        <taxon>Bacteroidia</taxon>
        <taxon>Bacteroidales</taxon>
        <taxon>Tannerellaceae</taxon>
        <taxon>Parabacteroides</taxon>
    </lineage>
</organism>
<name>A0A174JDH2_PARDI</name>
<feature type="domain" description="Signal transduction histidine kinase internal region" evidence="3">
    <location>
        <begin position="186"/>
        <end position="265"/>
    </location>
</feature>
<dbReference type="RefSeq" id="WP_005855572.1">
    <property type="nucleotide sequence ID" value="NZ_BQOC01000001.1"/>
</dbReference>
<evidence type="ECO:0000313" key="4">
    <source>
        <dbReference type="EMBL" id="CUO95159.1"/>
    </source>
</evidence>
<reference evidence="5 9" key="3">
    <citation type="journal article" date="2019" name="Nat. Med.">
        <title>A library of human gut bacterial isolates paired with longitudinal multiomics data enables mechanistic microbiome research.</title>
        <authorList>
            <person name="Poyet M."/>
            <person name="Groussin M."/>
            <person name="Gibbons S.M."/>
            <person name="Avila-Pacheco J."/>
            <person name="Jiang X."/>
            <person name="Kearney S.M."/>
            <person name="Perrotta A.R."/>
            <person name="Berdy B."/>
            <person name="Zhao S."/>
            <person name="Lieberman T.D."/>
            <person name="Swanson P.K."/>
            <person name="Smith M."/>
            <person name="Roesemann S."/>
            <person name="Alexander J.E."/>
            <person name="Rich S.A."/>
            <person name="Livny J."/>
            <person name="Vlamakis H."/>
            <person name="Clish C."/>
            <person name="Bullock K."/>
            <person name="Deik A."/>
            <person name="Scott J."/>
            <person name="Pierce K.A."/>
            <person name="Xavier R.J."/>
            <person name="Alm E.J."/>
        </authorList>
    </citation>
    <scope>NUCLEOTIDE SEQUENCE [LARGE SCALE GENOMIC DNA]</scope>
    <source>
        <strain evidence="5 9">BIOML-A20</strain>
    </source>
</reference>
<dbReference type="InterPro" id="IPR050640">
    <property type="entry name" value="Bact_2-comp_sensor_kinase"/>
</dbReference>
<keyword evidence="4" id="KW-0808">Transferase</keyword>
<keyword evidence="2" id="KW-1133">Transmembrane helix</keyword>
<dbReference type="Proteomes" id="UP000095455">
    <property type="component" value="Unassembled WGS sequence"/>
</dbReference>
<dbReference type="Proteomes" id="UP000284660">
    <property type="component" value="Unassembled WGS sequence"/>
</dbReference>
<dbReference type="EMBL" id="WKMO01000013">
    <property type="protein sequence ID" value="MSB74450.1"/>
    <property type="molecule type" value="Genomic_DNA"/>
</dbReference>
<dbReference type="PANTHER" id="PTHR34220">
    <property type="entry name" value="SENSOR HISTIDINE KINASE YPDA"/>
    <property type="match status" value="1"/>
</dbReference>
<dbReference type="EMBL" id="QSJN01000009">
    <property type="protein sequence ID" value="RHD73110.1"/>
    <property type="molecule type" value="Genomic_DNA"/>
</dbReference>
<keyword evidence="2" id="KW-0472">Membrane</keyword>
<dbReference type="InterPro" id="IPR010559">
    <property type="entry name" value="Sig_transdc_His_kin_internal"/>
</dbReference>
<dbReference type="Pfam" id="PF06580">
    <property type="entry name" value="His_kinase"/>
    <property type="match status" value="1"/>
</dbReference>
<feature type="transmembrane region" description="Helical" evidence="2">
    <location>
        <begin position="51"/>
        <end position="72"/>
    </location>
</feature>
<comment type="caution">
    <text evidence="4">The sequence shown here is derived from an EMBL/GenBank/DDBJ whole genome shotgun (WGS) entry which is preliminary data.</text>
</comment>
<proteinExistence type="predicted"/>
<feature type="transmembrane region" description="Helical" evidence="2">
    <location>
        <begin position="84"/>
        <end position="102"/>
    </location>
</feature>
<evidence type="ECO:0000256" key="1">
    <source>
        <dbReference type="SAM" id="Coils"/>
    </source>
</evidence>
<keyword evidence="1" id="KW-0175">Coiled coil</keyword>
<feature type="transmembrane region" description="Helical" evidence="2">
    <location>
        <begin position="143"/>
        <end position="163"/>
    </location>
</feature>
<feature type="transmembrane region" description="Helical" evidence="2">
    <location>
        <begin position="12"/>
        <end position="31"/>
    </location>
</feature>
<dbReference type="GO" id="GO:0000155">
    <property type="term" value="F:phosphorelay sensor kinase activity"/>
    <property type="evidence" value="ECO:0007669"/>
    <property type="project" value="InterPro"/>
</dbReference>
<evidence type="ECO:0000313" key="9">
    <source>
        <dbReference type="Proteomes" id="UP000441609"/>
    </source>
</evidence>
<dbReference type="EMBL" id="CYYK01000014">
    <property type="protein sequence ID" value="CUO95159.1"/>
    <property type="molecule type" value="Genomic_DNA"/>
</dbReference>
<dbReference type="OrthoDB" id="9809908at2"/>
<feature type="coiled-coil region" evidence="1">
    <location>
        <begin position="161"/>
        <end position="188"/>
    </location>
</feature>
<evidence type="ECO:0000313" key="5">
    <source>
        <dbReference type="EMBL" id="MSB74450.1"/>
    </source>
</evidence>
<dbReference type="Proteomes" id="UP000441609">
    <property type="component" value="Unassembled WGS sequence"/>
</dbReference>
<evidence type="ECO:0000259" key="3">
    <source>
        <dbReference type="Pfam" id="PF06580"/>
    </source>
</evidence>
<evidence type="ECO:0000313" key="6">
    <source>
        <dbReference type="EMBL" id="RHD73110.1"/>
    </source>
</evidence>